<dbReference type="EC" id="6.3.2.8" evidence="3 14"/>
<dbReference type="Pfam" id="PF02875">
    <property type="entry name" value="Mur_ligase_C"/>
    <property type="match status" value="1"/>
</dbReference>
<dbReference type="Gene3D" id="3.90.190.20">
    <property type="entry name" value="Mur ligase, C-terminal domain"/>
    <property type="match status" value="1"/>
</dbReference>
<evidence type="ECO:0000256" key="11">
    <source>
        <dbReference type="ARBA" id="ARBA00023306"/>
    </source>
</evidence>
<dbReference type="GO" id="GO:0005524">
    <property type="term" value="F:ATP binding"/>
    <property type="evidence" value="ECO:0007669"/>
    <property type="project" value="UniProtKB-UniRule"/>
</dbReference>
<dbReference type="GO" id="GO:0009252">
    <property type="term" value="P:peptidoglycan biosynthetic process"/>
    <property type="evidence" value="ECO:0007669"/>
    <property type="project" value="UniProtKB-UniRule"/>
</dbReference>
<evidence type="ECO:0000256" key="12">
    <source>
        <dbReference type="ARBA" id="ARBA00023316"/>
    </source>
</evidence>
<dbReference type="PANTHER" id="PTHR43445:SF3">
    <property type="entry name" value="UDP-N-ACETYLMURAMATE--L-ALANINE LIGASE"/>
    <property type="match status" value="1"/>
</dbReference>
<evidence type="ECO:0000259" key="16">
    <source>
        <dbReference type="Pfam" id="PF02875"/>
    </source>
</evidence>
<keyword evidence="5 14" id="KW-0436">Ligase</keyword>
<evidence type="ECO:0000256" key="3">
    <source>
        <dbReference type="ARBA" id="ARBA00012211"/>
    </source>
</evidence>
<comment type="subcellular location">
    <subcellularLocation>
        <location evidence="1 14">Cytoplasm</location>
    </subcellularLocation>
</comment>
<dbReference type="GO" id="GO:0051301">
    <property type="term" value="P:cell division"/>
    <property type="evidence" value="ECO:0007669"/>
    <property type="project" value="UniProtKB-KW"/>
</dbReference>
<evidence type="ECO:0000256" key="4">
    <source>
        <dbReference type="ARBA" id="ARBA00022490"/>
    </source>
</evidence>
<reference evidence="18 19" key="1">
    <citation type="submission" date="2017-07" db="EMBL/GenBank/DDBJ databases">
        <title>Draft whole genome sequences of clinical Proprionibacteriaceae strains.</title>
        <authorList>
            <person name="Bernier A.-M."/>
            <person name="Bernard K."/>
            <person name="Domingo M.-C."/>
        </authorList>
    </citation>
    <scope>NUCLEOTIDE SEQUENCE [LARGE SCALE GENOMIC DNA]</scope>
    <source>
        <strain evidence="18 19">NML 030167</strain>
    </source>
</reference>
<dbReference type="InterPro" id="IPR036565">
    <property type="entry name" value="Mur-like_cat_sf"/>
</dbReference>
<dbReference type="GO" id="GO:0008360">
    <property type="term" value="P:regulation of cell shape"/>
    <property type="evidence" value="ECO:0007669"/>
    <property type="project" value="UniProtKB-KW"/>
</dbReference>
<dbReference type="InterPro" id="IPR000713">
    <property type="entry name" value="Mur_ligase_N"/>
</dbReference>
<comment type="caution">
    <text evidence="18">The sequence shown here is derived from an EMBL/GenBank/DDBJ whole genome shotgun (WGS) entry which is preliminary data.</text>
</comment>
<dbReference type="GO" id="GO:0071555">
    <property type="term" value="P:cell wall organization"/>
    <property type="evidence" value="ECO:0007669"/>
    <property type="project" value="UniProtKB-KW"/>
</dbReference>
<dbReference type="Proteomes" id="UP000215896">
    <property type="component" value="Unassembled WGS sequence"/>
</dbReference>
<dbReference type="InterPro" id="IPR004101">
    <property type="entry name" value="Mur_ligase_C"/>
</dbReference>
<protein>
    <recommendedName>
        <fullName evidence="3 14">UDP-N-acetylmuramate--L-alanine ligase</fullName>
        <ecNumber evidence="3 14">6.3.2.8</ecNumber>
    </recommendedName>
    <alternativeName>
        <fullName evidence="14">UDP-N-acetylmuramoyl-L-alanine synthetase</fullName>
    </alternativeName>
</protein>
<evidence type="ECO:0000256" key="9">
    <source>
        <dbReference type="ARBA" id="ARBA00022960"/>
    </source>
</evidence>
<dbReference type="RefSeq" id="WP_094405393.1">
    <property type="nucleotide sequence ID" value="NZ_NMVO01000012.1"/>
</dbReference>
<dbReference type="Gene3D" id="3.40.1190.10">
    <property type="entry name" value="Mur-like, catalytic domain"/>
    <property type="match status" value="1"/>
</dbReference>
<keyword evidence="6 14" id="KW-0132">Cell division</keyword>
<evidence type="ECO:0000256" key="5">
    <source>
        <dbReference type="ARBA" id="ARBA00022598"/>
    </source>
</evidence>
<comment type="catalytic activity">
    <reaction evidence="13 14">
        <text>UDP-N-acetyl-alpha-D-muramate + L-alanine + ATP = UDP-N-acetyl-alpha-D-muramoyl-L-alanine + ADP + phosphate + H(+)</text>
        <dbReference type="Rhea" id="RHEA:23372"/>
        <dbReference type="ChEBI" id="CHEBI:15378"/>
        <dbReference type="ChEBI" id="CHEBI:30616"/>
        <dbReference type="ChEBI" id="CHEBI:43474"/>
        <dbReference type="ChEBI" id="CHEBI:57972"/>
        <dbReference type="ChEBI" id="CHEBI:70757"/>
        <dbReference type="ChEBI" id="CHEBI:83898"/>
        <dbReference type="ChEBI" id="CHEBI:456216"/>
        <dbReference type="EC" id="6.3.2.8"/>
    </reaction>
</comment>
<comment type="similarity">
    <text evidence="14">Belongs to the MurCDEF family.</text>
</comment>
<dbReference type="Pfam" id="PF01225">
    <property type="entry name" value="Mur_ligase"/>
    <property type="match status" value="1"/>
</dbReference>
<dbReference type="InterPro" id="IPR005758">
    <property type="entry name" value="UDP-N-AcMur_Ala_ligase_MurC"/>
</dbReference>
<feature type="domain" description="Mur ligase N-terminal catalytic" evidence="15">
    <location>
        <begin position="23"/>
        <end position="118"/>
    </location>
</feature>
<evidence type="ECO:0000259" key="17">
    <source>
        <dbReference type="Pfam" id="PF08245"/>
    </source>
</evidence>
<dbReference type="InterPro" id="IPR013221">
    <property type="entry name" value="Mur_ligase_cen"/>
</dbReference>
<dbReference type="OrthoDB" id="9804126at2"/>
<evidence type="ECO:0000256" key="10">
    <source>
        <dbReference type="ARBA" id="ARBA00022984"/>
    </source>
</evidence>
<feature type="domain" description="Mur ligase C-terminal" evidence="16">
    <location>
        <begin position="322"/>
        <end position="456"/>
    </location>
</feature>
<gene>
    <name evidence="14 18" type="primary">murC</name>
    <name evidence="18" type="ORF">CGZ94_09020</name>
</gene>
<keyword evidence="7 14" id="KW-0547">Nucleotide-binding</keyword>
<dbReference type="SUPFAM" id="SSF53623">
    <property type="entry name" value="MurD-like peptide ligases, catalytic domain"/>
    <property type="match status" value="1"/>
</dbReference>
<evidence type="ECO:0000256" key="7">
    <source>
        <dbReference type="ARBA" id="ARBA00022741"/>
    </source>
</evidence>
<evidence type="ECO:0000256" key="6">
    <source>
        <dbReference type="ARBA" id="ARBA00022618"/>
    </source>
</evidence>
<comment type="pathway">
    <text evidence="2 14">Cell wall biogenesis; peptidoglycan biosynthesis.</text>
</comment>
<sequence length="473" mass="48281">MSSVFGALVPPVELVAPDRLGPVHFIAIGGAGMSGIAALYAELGVPVSGSDQAASPALEMLAERGVRVHVGHAADQLGDAGTVVVSSAIAADNPELAAARERGLRIWHRSAALAALMLGRPGIAVGGTHGKTTTSAMVAHLLNGLGEQPGYVVGAPLADGPASALGAPGAPFVVEADESDGSFLQYPAEVAVVTNIEADHLDNWGTPQAYADGFGEFVGRARVAGLNADDPGTIAIFGARADGFGAAPGAGLRIGSVSAAGFGSTAEISLGQDRATLRLQVPGAHNVHNAAAALWSVRATLGERFDLARACAVLGDFRGTHRRFSPVGEAGGVRVFDDYAHHPTELVATLSAARAGLAGTGGRLIACFQPHLFSRTRDFAAEFGRALALADETVLMEIYPARERAEDFPGVTSELLVEHARAAGGSVRLVTDRAAVPGAVAELARPGDVVLILGAGDVTRIAPEVVTAVEQRR</sequence>
<dbReference type="NCBIfam" id="TIGR01082">
    <property type="entry name" value="murC"/>
    <property type="match status" value="1"/>
</dbReference>
<keyword evidence="9 14" id="KW-0133">Cell shape</keyword>
<keyword evidence="8 14" id="KW-0067">ATP-binding</keyword>
<keyword evidence="11 14" id="KW-0131">Cell cycle</keyword>
<evidence type="ECO:0000313" key="18">
    <source>
        <dbReference type="EMBL" id="OYO14697.1"/>
    </source>
</evidence>
<dbReference type="PANTHER" id="PTHR43445">
    <property type="entry name" value="UDP-N-ACETYLMURAMATE--L-ALANINE LIGASE-RELATED"/>
    <property type="match status" value="1"/>
</dbReference>
<dbReference type="InterPro" id="IPR036615">
    <property type="entry name" value="Mur_ligase_C_dom_sf"/>
</dbReference>
<dbReference type="Gene3D" id="3.40.50.720">
    <property type="entry name" value="NAD(P)-binding Rossmann-like Domain"/>
    <property type="match status" value="1"/>
</dbReference>
<accession>A0A255GFS4</accession>
<dbReference type="AlphaFoldDB" id="A0A255GFS4"/>
<proteinExistence type="inferred from homology"/>
<evidence type="ECO:0000256" key="1">
    <source>
        <dbReference type="ARBA" id="ARBA00004496"/>
    </source>
</evidence>
<keyword evidence="12 14" id="KW-0961">Cell wall biogenesis/degradation</keyword>
<dbReference type="HAMAP" id="MF_00046">
    <property type="entry name" value="MurC"/>
    <property type="match status" value="1"/>
</dbReference>
<accession>A0A4R6LYU2</accession>
<keyword evidence="10 14" id="KW-0573">Peptidoglycan synthesis</keyword>
<dbReference type="UniPathway" id="UPA00219"/>
<organism evidence="18 19">
    <name type="scientific">Enemella evansiae</name>
    <dbReference type="NCBI Taxonomy" id="2016499"/>
    <lineage>
        <taxon>Bacteria</taxon>
        <taxon>Bacillati</taxon>
        <taxon>Actinomycetota</taxon>
        <taxon>Actinomycetes</taxon>
        <taxon>Propionibacteriales</taxon>
        <taxon>Propionibacteriaceae</taxon>
        <taxon>Enemella</taxon>
    </lineage>
</organism>
<feature type="domain" description="Mur ligase central" evidence="17">
    <location>
        <begin position="125"/>
        <end position="295"/>
    </location>
</feature>
<keyword evidence="4 14" id="KW-0963">Cytoplasm</keyword>
<dbReference type="Pfam" id="PF08245">
    <property type="entry name" value="Mur_ligase_M"/>
    <property type="match status" value="1"/>
</dbReference>
<dbReference type="SUPFAM" id="SSF53244">
    <property type="entry name" value="MurD-like peptide ligases, peptide-binding domain"/>
    <property type="match status" value="1"/>
</dbReference>
<evidence type="ECO:0000256" key="13">
    <source>
        <dbReference type="ARBA" id="ARBA00047833"/>
    </source>
</evidence>
<evidence type="ECO:0000313" key="19">
    <source>
        <dbReference type="Proteomes" id="UP000215896"/>
    </source>
</evidence>
<keyword evidence="19" id="KW-1185">Reference proteome</keyword>
<dbReference type="EMBL" id="NMVO01000012">
    <property type="protein sequence ID" value="OYO14697.1"/>
    <property type="molecule type" value="Genomic_DNA"/>
</dbReference>
<evidence type="ECO:0000259" key="15">
    <source>
        <dbReference type="Pfam" id="PF01225"/>
    </source>
</evidence>
<evidence type="ECO:0000256" key="8">
    <source>
        <dbReference type="ARBA" id="ARBA00022840"/>
    </source>
</evidence>
<dbReference type="SUPFAM" id="SSF51984">
    <property type="entry name" value="MurCD N-terminal domain"/>
    <property type="match status" value="1"/>
</dbReference>
<dbReference type="GO" id="GO:0005737">
    <property type="term" value="C:cytoplasm"/>
    <property type="evidence" value="ECO:0007669"/>
    <property type="project" value="UniProtKB-SubCell"/>
</dbReference>
<feature type="binding site" evidence="14">
    <location>
        <begin position="127"/>
        <end position="133"/>
    </location>
    <ligand>
        <name>ATP</name>
        <dbReference type="ChEBI" id="CHEBI:30616"/>
    </ligand>
</feature>
<dbReference type="InterPro" id="IPR050061">
    <property type="entry name" value="MurCDEF_pg_biosynth"/>
</dbReference>
<evidence type="ECO:0000256" key="2">
    <source>
        <dbReference type="ARBA" id="ARBA00004752"/>
    </source>
</evidence>
<dbReference type="GO" id="GO:0008763">
    <property type="term" value="F:UDP-N-acetylmuramate-L-alanine ligase activity"/>
    <property type="evidence" value="ECO:0007669"/>
    <property type="project" value="UniProtKB-UniRule"/>
</dbReference>
<comment type="function">
    <text evidence="14">Cell wall formation.</text>
</comment>
<evidence type="ECO:0000256" key="14">
    <source>
        <dbReference type="HAMAP-Rule" id="MF_00046"/>
    </source>
</evidence>
<name>A0A255GFS4_9ACTN</name>